<comment type="similarity">
    <text evidence="12">Belongs to the G-protein coupled receptor 1 family.</text>
</comment>
<feature type="transmembrane region" description="Helical" evidence="13">
    <location>
        <begin position="143"/>
        <end position="163"/>
    </location>
</feature>
<accession>A0ABM4I9V1</accession>
<proteinExistence type="inferred from homology"/>
<keyword evidence="5 12" id="KW-0812">Transmembrane</keyword>
<keyword evidence="15" id="KW-1185">Reference proteome</keyword>
<gene>
    <name evidence="16" type="primary">LOC110123027</name>
</gene>
<comment type="function">
    <text evidence="1">Putative odorant or sperm cell receptor.</text>
</comment>
<dbReference type="InterPro" id="IPR000276">
    <property type="entry name" value="GPCR_Rhodpsn"/>
</dbReference>
<keyword evidence="3 13" id="KW-1003">Cell membrane</keyword>
<dbReference type="CDD" id="cd15912">
    <property type="entry name" value="7tmA_OR6C-like"/>
    <property type="match status" value="1"/>
</dbReference>
<evidence type="ECO:0000313" key="16">
    <source>
        <dbReference type="RefSeq" id="XP_070324597.1"/>
    </source>
</evidence>
<dbReference type="Gene3D" id="1.20.1070.10">
    <property type="entry name" value="Rhodopsin 7-helix transmembrane proteins"/>
    <property type="match status" value="1"/>
</dbReference>
<reference evidence="15" key="1">
    <citation type="journal article" date="2022" name="J. Hered.">
        <title>A De Novo Chromosome-Level Genome Assembly of the White-Tailed Deer, Odocoileus Virginianus.</title>
        <authorList>
            <person name="London E.W."/>
            <person name="Roca A.L."/>
            <person name="Novakofski J.E."/>
            <person name="Mateus-Pinilla N.E."/>
        </authorList>
    </citation>
    <scope>NUCLEOTIDE SEQUENCE [LARGE SCALE GENOMIC DNA]</scope>
</reference>
<dbReference type="PANTHER" id="PTHR26454:SF2">
    <property type="entry name" value="OLFACTORY RECEPTOR 6E1"/>
    <property type="match status" value="1"/>
</dbReference>
<sequence length="391" mass="44015">MPSEKPLSYHEKCQADEAKARIKISRRNINNHKCAGDNTLMAESEEELQSLLMKIRVSSDPQNITAPEAAHPDWAFPAEARGATGNHTTVTEFVLLGLSDACELQTLLLLGLLLTYLLTLLGNLLIVVLTLMDRRLHTPMYYFLRNFAVLEIWFTSVIFPKTLTNILTGDKTISLAGCFLQSFLYFFLGTTEFFLLAVMSFDRYVAICNPLRYVTIMSKRVCVQLVLSSWVTGFFIIIVPTFFTIQQPFCGPNIIDHFFCDNFPLLELVCADTSLIELLGFILANVSLLGTLSVTATCYGHILHTILHIPSVKERRKAFSTCSSHIIVVSLVYGSCIFMYVRSGKGSQGEDRNKVVALLNTVVTPVLNPFIYTLRNKQVKQVFREQVNKLF</sequence>
<evidence type="ECO:0000256" key="4">
    <source>
        <dbReference type="ARBA" id="ARBA00022606"/>
    </source>
</evidence>
<evidence type="ECO:0000256" key="3">
    <source>
        <dbReference type="ARBA" id="ARBA00022475"/>
    </source>
</evidence>
<dbReference type="PROSITE" id="PS00237">
    <property type="entry name" value="G_PROTEIN_RECEP_F1_1"/>
    <property type="match status" value="1"/>
</dbReference>
<evidence type="ECO:0000259" key="14">
    <source>
        <dbReference type="PROSITE" id="PS50262"/>
    </source>
</evidence>
<name>A0ABM4I9V1_ODOVR</name>
<evidence type="ECO:0000256" key="5">
    <source>
        <dbReference type="ARBA" id="ARBA00022692"/>
    </source>
</evidence>
<keyword evidence="11 12" id="KW-0807">Transducer</keyword>
<feature type="domain" description="G-protein coupled receptors family 1 profile" evidence="14">
    <location>
        <begin position="122"/>
        <end position="372"/>
    </location>
</feature>
<evidence type="ECO:0000256" key="2">
    <source>
        <dbReference type="ARBA" id="ARBA00004651"/>
    </source>
</evidence>
<dbReference type="InterPro" id="IPR017452">
    <property type="entry name" value="GPCR_Rhodpsn_7TM"/>
</dbReference>
<keyword evidence="10 12" id="KW-0675">Receptor</keyword>
<dbReference type="PANTHER" id="PTHR26454">
    <property type="entry name" value="OLFACTORY RECEPTOR"/>
    <property type="match status" value="1"/>
</dbReference>
<keyword evidence="6 13" id="KW-0552">Olfaction</keyword>
<dbReference type="GeneID" id="110123027"/>
<keyword evidence="4 13" id="KW-0716">Sensory transduction</keyword>
<dbReference type="Pfam" id="PF13853">
    <property type="entry name" value="7tm_4"/>
    <property type="match status" value="1"/>
</dbReference>
<dbReference type="InterPro" id="IPR047132">
    <property type="entry name" value="Olfact_rcpt_6C-like"/>
</dbReference>
<dbReference type="PRINTS" id="PR00237">
    <property type="entry name" value="GPCRRHODOPSN"/>
</dbReference>
<dbReference type="RefSeq" id="XP_070324597.1">
    <property type="nucleotide sequence ID" value="XM_070468496.1"/>
</dbReference>
<keyword evidence="7 13" id="KW-1133">Transmembrane helix</keyword>
<feature type="transmembrane region" description="Helical" evidence="13">
    <location>
        <begin position="278"/>
        <end position="303"/>
    </location>
</feature>
<evidence type="ECO:0000256" key="9">
    <source>
        <dbReference type="ARBA" id="ARBA00023136"/>
    </source>
</evidence>
<feature type="transmembrane region" description="Helical" evidence="13">
    <location>
        <begin position="107"/>
        <end position="131"/>
    </location>
</feature>
<organism evidence="15 16">
    <name type="scientific">Odocoileus virginianus</name>
    <name type="common">White-tailed deer</name>
    <dbReference type="NCBI Taxonomy" id="9874"/>
    <lineage>
        <taxon>Eukaryota</taxon>
        <taxon>Metazoa</taxon>
        <taxon>Chordata</taxon>
        <taxon>Craniata</taxon>
        <taxon>Vertebrata</taxon>
        <taxon>Euteleostomi</taxon>
        <taxon>Mammalia</taxon>
        <taxon>Eutheria</taxon>
        <taxon>Laurasiatheria</taxon>
        <taxon>Artiodactyla</taxon>
        <taxon>Ruminantia</taxon>
        <taxon>Pecora</taxon>
        <taxon>Cervidae</taxon>
        <taxon>Odocoileinae</taxon>
        <taxon>Odocoileus</taxon>
    </lineage>
</organism>
<reference evidence="16" key="2">
    <citation type="submission" date="2025-08" db="UniProtKB">
        <authorList>
            <consortium name="RefSeq"/>
        </authorList>
    </citation>
    <scope>IDENTIFICATION</scope>
    <source>
        <tissue evidence="16">Tongue muscle</tissue>
    </source>
</reference>
<dbReference type="PRINTS" id="PR00245">
    <property type="entry name" value="OLFACTORYR"/>
</dbReference>
<evidence type="ECO:0000256" key="13">
    <source>
        <dbReference type="RuleBase" id="RU363047"/>
    </source>
</evidence>
<evidence type="ECO:0000256" key="6">
    <source>
        <dbReference type="ARBA" id="ARBA00022725"/>
    </source>
</evidence>
<evidence type="ECO:0000256" key="10">
    <source>
        <dbReference type="ARBA" id="ARBA00023170"/>
    </source>
</evidence>
<dbReference type="SUPFAM" id="SSF81321">
    <property type="entry name" value="Family A G protein-coupled receptor-like"/>
    <property type="match status" value="1"/>
</dbReference>
<feature type="transmembrane region" description="Helical" evidence="13">
    <location>
        <begin position="324"/>
        <end position="343"/>
    </location>
</feature>
<protein>
    <recommendedName>
        <fullName evidence="13">Olfactory receptor</fullName>
    </recommendedName>
</protein>
<evidence type="ECO:0000256" key="1">
    <source>
        <dbReference type="ARBA" id="ARBA00003929"/>
    </source>
</evidence>
<dbReference type="PROSITE" id="PS50262">
    <property type="entry name" value="G_PROTEIN_RECEP_F1_2"/>
    <property type="match status" value="1"/>
</dbReference>
<evidence type="ECO:0000256" key="7">
    <source>
        <dbReference type="ARBA" id="ARBA00022989"/>
    </source>
</evidence>
<dbReference type="Proteomes" id="UP001652640">
    <property type="component" value="Chromosome 6"/>
</dbReference>
<feature type="transmembrane region" description="Helical" evidence="13">
    <location>
        <begin position="355"/>
        <end position="374"/>
    </location>
</feature>
<feature type="transmembrane region" description="Helical" evidence="13">
    <location>
        <begin position="221"/>
        <end position="243"/>
    </location>
</feature>
<comment type="subcellular location">
    <subcellularLocation>
        <location evidence="2 13">Cell membrane</location>
        <topology evidence="2 13">Multi-pass membrane protein</topology>
    </subcellularLocation>
</comment>
<evidence type="ECO:0000256" key="11">
    <source>
        <dbReference type="ARBA" id="ARBA00023224"/>
    </source>
</evidence>
<keyword evidence="8 12" id="KW-0297">G-protein coupled receptor</keyword>
<evidence type="ECO:0000256" key="12">
    <source>
        <dbReference type="RuleBase" id="RU000688"/>
    </source>
</evidence>
<feature type="transmembrane region" description="Helical" evidence="13">
    <location>
        <begin position="183"/>
        <end position="201"/>
    </location>
</feature>
<evidence type="ECO:0000313" key="15">
    <source>
        <dbReference type="Proteomes" id="UP001652640"/>
    </source>
</evidence>
<dbReference type="InterPro" id="IPR000725">
    <property type="entry name" value="Olfact_rcpt"/>
</dbReference>
<evidence type="ECO:0000256" key="8">
    <source>
        <dbReference type="ARBA" id="ARBA00023040"/>
    </source>
</evidence>
<keyword evidence="9 13" id="KW-0472">Membrane</keyword>